<dbReference type="GO" id="GO:0016818">
    <property type="term" value="F:hydrolase activity, acting on acid anhydrides, in phosphorus-containing anhydrides"/>
    <property type="evidence" value="ECO:0007669"/>
    <property type="project" value="InterPro"/>
</dbReference>
<dbReference type="AlphaFoldDB" id="A0A7W8HIC2"/>
<dbReference type="EMBL" id="JACHGB010000005">
    <property type="protein sequence ID" value="MBB5272597.1"/>
    <property type="molecule type" value="Genomic_DNA"/>
</dbReference>
<dbReference type="PROSITE" id="PS51462">
    <property type="entry name" value="NUDIX"/>
    <property type="match status" value="1"/>
</dbReference>
<dbReference type="InterPro" id="IPR000086">
    <property type="entry name" value="NUDIX_hydrolase_dom"/>
</dbReference>
<evidence type="ECO:0000256" key="3">
    <source>
        <dbReference type="ARBA" id="ARBA00022723"/>
    </source>
</evidence>
<evidence type="ECO:0000256" key="4">
    <source>
        <dbReference type="ARBA" id="ARBA00022801"/>
    </source>
</evidence>
<dbReference type="InterPro" id="IPR039121">
    <property type="entry name" value="NUDT19"/>
</dbReference>
<dbReference type="GO" id="GO:0046872">
    <property type="term" value="F:metal ion binding"/>
    <property type="evidence" value="ECO:0007669"/>
    <property type="project" value="UniProtKB-KW"/>
</dbReference>
<keyword evidence="5" id="KW-0460">Magnesium</keyword>
<keyword evidence="3" id="KW-0479">Metal-binding</keyword>
<evidence type="ECO:0000259" key="7">
    <source>
        <dbReference type="PROSITE" id="PS51462"/>
    </source>
</evidence>
<feature type="domain" description="Nudix hydrolase" evidence="7">
    <location>
        <begin position="15"/>
        <end position="214"/>
    </location>
</feature>
<dbReference type="Gene3D" id="3.90.79.10">
    <property type="entry name" value="Nucleoside Triphosphate Pyrophosphohydrolase"/>
    <property type="match status" value="1"/>
</dbReference>
<evidence type="ECO:0000256" key="6">
    <source>
        <dbReference type="ARBA" id="ARBA00023211"/>
    </source>
</evidence>
<gene>
    <name evidence="8" type="ORF">HNQ70_002620</name>
</gene>
<comment type="cofactor">
    <cofactor evidence="2">
        <name>Mg(2+)</name>
        <dbReference type="ChEBI" id="CHEBI:18420"/>
    </cofactor>
</comment>
<dbReference type="InterPro" id="IPR015797">
    <property type="entry name" value="NUDIX_hydrolase-like_dom_sf"/>
</dbReference>
<evidence type="ECO:0000256" key="2">
    <source>
        <dbReference type="ARBA" id="ARBA00001946"/>
    </source>
</evidence>
<keyword evidence="4" id="KW-0378">Hydrolase</keyword>
<comment type="caution">
    <text evidence="8">The sequence shown here is derived from an EMBL/GenBank/DDBJ whole genome shotgun (WGS) entry which is preliminary data.</text>
</comment>
<reference evidence="8 9" key="1">
    <citation type="submission" date="2020-08" db="EMBL/GenBank/DDBJ databases">
        <title>Genomic Encyclopedia of Type Strains, Phase IV (KMG-IV): sequencing the most valuable type-strain genomes for metagenomic binning, comparative biology and taxonomic classification.</title>
        <authorList>
            <person name="Goeker M."/>
        </authorList>
    </citation>
    <scope>NUCLEOTIDE SEQUENCE [LARGE SCALE GENOMIC DNA]</scope>
    <source>
        <strain evidence="8 9">DSM 29781</strain>
    </source>
</reference>
<comment type="cofactor">
    <cofactor evidence="1">
        <name>Mn(2+)</name>
        <dbReference type="ChEBI" id="CHEBI:29035"/>
    </cofactor>
</comment>
<protein>
    <submittedName>
        <fullName evidence="8">8-oxo-dGTP pyrophosphatase MutT (NUDIX family)</fullName>
    </submittedName>
</protein>
<accession>A0A7W8HIC2</accession>
<sequence>MENTSPPSPAKAPVNPVLAATIMLLRDDRGALEVFMVQRHHQIDFATGALVFPGGKTDPADREPALRPHCPGCEGLDDEALALRVSAVRETFEECGVLVARARGEQTLLPESRVRPLETAHRADLLAGRYTMRDLVEQHGLELATDVLVPFAHWITPDFMPKRFDTWFYLVPAPEDQVAAHDGEESVDSVWVKPADAIAEAKAGRRTIIFPTLNNLMKLARSSSVEEAIHRARTEPLVTVLPTVHKTEAGKVLRITPEAGYELNEVPMEGRP</sequence>
<keyword evidence="9" id="KW-1185">Reference proteome</keyword>
<proteinExistence type="predicted"/>
<dbReference type="PANTHER" id="PTHR12318">
    <property type="entry name" value="TESTOSTERONE-REGULATED PROTEIN RP2"/>
    <property type="match status" value="1"/>
</dbReference>
<organism evidence="8 9">
    <name type="scientific">Quisquiliibacterium transsilvanicum</name>
    <dbReference type="NCBI Taxonomy" id="1549638"/>
    <lineage>
        <taxon>Bacteria</taxon>
        <taxon>Pseudomonadati</taxon>
        <taxon>Pseudomonadota</taxon>
        <taxon>Betaproteobacteria</taxon>
        <taxon>Burkholderiales</taxon>
        <taxon>Burkholderiaceae</taxon>
        <taxon>Quisquiliibacterium</taxon>
    </lineage>
</organism>
<evidence type="ECO:0000313" key="8">
    <source>
        <dbReference type="EMBL" id="MBB5272597.1"/>
    </source>
</evidence>
<dbReference type="Proteomes" id="UP000532440">
    <property type="component" value="Unassembled WGS sequence"/>
</dbReference>
<evidence type="ECO:0000313" key="9">
    <source>
        <dbReference type="Proteomes" id="UP000532440"/>
    </source>
</evidence>
<evidence type="ECO:0000256" key="1">
    <source>
        <dbReference type="ARBA" id="ARBA00001936"/>
    </source>
</evidence>
<name>A0A7W8HIC2_9BURK</name>
<dbReference type="RefSeq" id="WP_183968280.1">
    <property type="nucleotide sequence ID" value="NZ_BAABEW010000012.1"/>
</dbReference>
<keyword evidence="6" id="KW-0464">Manganese</keyword>
<dbReference type="PANTHER" id="PTHR12318:SF0">
    <property type="entry name" value="ACYL-COENZYME A DIPHOSPHATASE NUDT19"/>
    <property type="match status" value="1"/>
</dbReference>
<evidence type="ECO:0000256" key="5">
    <source>
        <dbReference type="ARBA" id="ARBA00022842"/>
    </source>
</evidence>
<dbReference type="SUPFAM" id="SSF55811">
    <property type="entry name" value="Nudix"/>
    <property type="match status" value="1"/>
</dbReference>
<dbReference type="CDD" id="cd18870">
    <property type="entry name" value="NUDIX_AcylCoAdiphos_Nudt19"/>
    <property type="match status" value="1"/>
</dbReference>